<evidence type="ECO:0000256" key="2">
    <source>
        <dbReference type="ARBA" id="ARBA00022448"/>
    </source>
</evidence>
<gene>
    <name evidence="6" type="ORF">G3I74_02125</name>
</gene>
<comment type="caution">
    <text evidence="6">The sequence shown here is derived from an EMBL/GenBank/DDBJ whole genome shotgun (WGS) entry which is preliminary data.</text>
</comment>
<dbReference type="PANTHER" id="PTHR43335">
    <property type="entry name" value="ABC TRANSPORTER, ATP-BINDING PROTEIN"/>
    <property type="match status" value="1"/>
</dbReference>
<evidence type="ECO:0000259" key="5">
    <source>
        <dbReference type="PROSITE" id="PS50893"/>
    </source>
</evidence>
<dbReference type="GO" id="GO:0005524">
    <property type="term" value="F:ATP binding"/>
    <property type="evidence" value="ECO:0007669"/>
    <property type="project" value="UniProtKB-KW"/>
</dbReference>
<dbReference type="InterPro" id="IPR003439">
    <property type="entry name" value="ABC_transporter-like_ATP-bd"/>
</dbReference>
<name>A0A845VB42_9GAMM</name>
<proteinExistence type="inferred from homology"/>
<accession>A0A845VB42</accession>
<feature type="domain" description="ABC transporter" evidence="5">
    <location>
        <begin position="2"/>
        <end position="231"/>
    </location>
</feature>
<sequence length="307" mass="33487">MIKAKSLSRHYGPLVAVDRLSFEVEPGTILGFLGPNGAGKSTTMKMLTGFLEPSSGTAEIFGHDIRSDSLAARRLLGYLPEGAPLYGELSVERFLRFVGEARGFRGDELIRRVGSAVERLSLGEVLGQSIETLSKGFKRRVGIAQAILHDPPALILDEPTDGLDPNQKHEVRQLIRDMASERIMIISTHILEEVDALCTRAMIIARGRLLADDTPTGLLARSRYHNAVTLVLDDLQAAASSLGALQESREVEIRRGQLTVFPSGEGDLFEAVTREVRAAGWKVSQIQLESGRLDEVFRTVTGSEEAA</sequence>
<dbReference type="SMART" id="SM00382">
    <property type="entry name" value="AAA"/>
    <property type="match status" value="1"/>
</dbReference>
<dbReference type="SUPFAM" id="SSF52540">
    <property type="entry name" value="P-loop containing nucleoside triphosphate hydrolases"/>
    <property type="match status" value="1"/>
</dbReference>
<dbReference type="GO" id="GO:0016887">
    <property type="term" value="F:ATP hydrolysis activity"/>
    <property type="evidence" value="ECO:0007669"/>
    <property type="project" value="InterPro"/>
</dbReference>
<protein>
    <submittedName>
        <fullName evidence="6">ABC transporter ATP-binding protein</fullName>
    </submittedName>
</protein>
<dbReference type="Proteomes" id="UP000484885">
    <property type="component" value="Unassembled WGS sequence"/>
</dbReference>
<dbReference type="Gene3D" id="3.40.50.300">
    <property type="entry name" value="P-loop containing nucleotide triphosphate hydrolases"/>
    <property type="match status" value="1"/>
</dbReference>
<dbReference type="CDD" id="cd03230">
    <property type="entry name" value="ABC_DR_subfamily_A"/>
    <property type="match status" value="1"/>
</dbReference>
<dbReference type="Pfam" id="PF00005">
    <property type="entry name" value="ABC_tran"/>
    <property type="match status" value="1"/>
</dbReference>
<dbReference type="PROSITE" id="PS50893">
    <property type="entry name" value="ABC_TRANSPORTER_2"/>
    <property type="match status" value="1"/>
</dbReference>
<evidence type="ECO:0000313" key="6">
    <source>
        <dbReference type="EMBL" id="NDY94529.1"/>
    </source>
</evidence>
<evidence type="ECO:0000256" key="1">
    <source>
        <dbReference type="ARBA" id="ARBA00005417"/>
    </source>
</evidence>
<dbReference type="EMBL" id="JAAGSC010000031">
    <property type="protein sequence ID" value="NDY94529.1"/>
    <property type="molecule type" value="Genomic_DNA"/>
</dbReference>
<evidence type="ECO:0000313" key="7">
    <source>
        <dbReference type="Proteomes" id="UP000484885"/>
    </source>
</evidence>
<keyword evidence="3" id="KW-0547">Nucleotide-binding</keyword>
<dbReference type="AlphaFoldDB" id="A0A845VB42"/>
<keyword evidence="7" id="KW-1185">Reference proteome</keyword>
<keyword evidence="4 6" id="KW-0067">ATP-binding</keyword>
<evidence type="ECO:0000256" key="3">
    <source>
        <dbReference type="ARBA" id="ARBA00022741"/>
    </source>
</evidence>
<evidence type="ECO:0000256" key="4">
    <source>
        <dbReference type="ARBA" id="ARBA00022840"/>
    </source>
</evidence>
<organism evidence="6 7">
    <name type="scientific">Wenzhouxiangella limi</name>
    <dbReference type="NCBI Taxonomy" id="2707351"/>
    <lineage>
        <taxon>Bacteria</taxon>
        <taxon>Pseudomonadati</taxon>
        <taxon>Pseudomonadota</taxon>
        <taxon>Gammaproteobacteria</taxon>
        <taxon>Chromatiales</taxon>
        <taxon>Wenzhouxiangellaceae</taxon>
        <taxon>Wenzhouxiangella</taxon>
    </lineage>
</organism>
<keyword evidence="2" id="KW-0813">Transport</keyword>
<dbReference type="RefSeq" id="WP_164209837.1">
    <property type="nucleotide sequence ID" value="NZ_JAAGSC010000031.1"/>
</dbReference>
<comment type="similarity">
    <text evidence="1">Belongs to the ABC transporter superfamily.</text>
</comment>
<dbReference type="InterPro" id="IPR003593">
    <property type="entry name" value="AAA+_ATPase"/>
</dbReference>
<dbReference type="PANTHER" id="PTHR43335:SF4">
    <property type="entry name" value="ABC TRANSPORTER, ATP-BINDING PROTEIN"/>
    <property type="match status" value="1"/>
</dbReference>
<reference evidence="6 7" key="1">
    <citation type="submission" date="2020-02" db="EMBL/GenBank/DDBJ databases">
        <authorList>
            <person name="Zhang X.-Y."/>
        </authorList>
    </citation>
    <scope>NUCLEOTIDE SEQUENCE [LARGE SCALE GENOMIC DNA]</scope>
    <source>
        <strain evidence="6 7">C33</strain>
    </source>
</reference>
<dbReference type="InterPro" id="IPR027417">
    <property type="entry name" value="P-loop_NTPase"/>
</dbReference>